<accession>A0A450V205</accession>
<dbReference type="AlphaFoldDB" id="A0A450V205"/>
<comment type="function">
    <text evidence="5">One of the proteins required for the normal export of preproteins out of the cell cytoplasm. It is a molecular chaperone that binds to a subset of precursor proteins, maintaining them in a translocation-competent state. It also specifically binds to its receptor SecA.</text>
</comment>
<protein>
    <recommendedName>
        <fullName evidence="5">Protein-export protein SecB</fullName>
    </recommendedName>
</protein>
<dbReference type="HAMAP" id="MF_00821">
    <property type="entry name" value="SecB"/>
    <property type="match status" value="1"/>
</dbReference>
<dbReference type="InterPro" id="IPR035958">
    <property type="entry name" value="SecB-like_sf"/>
</dbReference>
<comment type="subunit">
    <text evidence="5">Homotetramer, a dimer of dimers. One homotetramer interacts with 1 SecA dimer.</text>
</comment>
<organism evidence="7">
    <name type="scientific">Candidatus Kentrum eta</name>
    <dbReference type="NCBI Taxonomy" id="2126337"/>
    <lineage>
        <taxon>Bacteria</taxon>
        <taxon>Pseudomonadati</taxon>
        <taxon>Pseudomonadota</taxon>
        <taxon>Gammaproteobacteria</taxon>
        <taxon>Candidatus Kentrum</taxon>
    </lineage>
</organism>
<evidence type="ECO:0000313" key="9">
    <source>
        <dbReference type="EMBL" id="VFK03654.1"/>
    </source>
</evidence>
<dbReference type="GO" id="GO:0005737">
    <property type="term" value="C:cytoplasm"/>
    <property type="evidence" value="ECO:0007669"/>
    <property type="project" value="UniProtKB-SubCell"/>
</dbReference>
<reference evidence="7" key="1">
    <citation type="submission" date="2019-02" db="EMBL/GenBank/DDBJ databases">
        <authorList>
            <person name="Gruber-Vodicka R. H."/>
            <person name="Seah K. B. B."/>
        </authorList>
    </citation>
    <scope>NUCLEOTIDE SEQUENCE</scope>
    <source>
        <strain evidence="9">BECK_SA2B12</strain>
        <strain evidence="7">BECK_SA2B15</strain>
        <strain evidence="8">BECK_SA2B20</strain>
    </source>
</reference>
<evidence type="ECO:0000256" key="3">
    <source>
        <dbReference type="ARBA" id="ARBA00022927"/>
    </source>
</evidence>
<evidence type="ECO:0000256" key="2">
    <source>
        <dbReference type="ARBA" id="ARBA00022448"/>
    </source>
</evidence>
<dbReference type="SUPFAM" id="SSF54611">
    <property type="entry name" value="SecB-like"/>
    <property type="match status" value="1"/>
</dbReference>
<evidence type="ECO:0000256" key="4">
    <source>
        <dbReference type="ARBA" id="ARBA00023010"/>
    </source>
</evidence>
<comment type="similarity">
    <text evidence="1 5">Belongs to the SecB family.</text>
</comment>
<evidence type="ECO:0000256" key="6">
    <source>
        <dbReference type="SAM" id="MobiDB-lite"/>
    </source>
</evidence>
<dbReference type="NCBIfam" id="TIGR00809">
    <property type="entry name" value="secB"/>
    <property type="match status" value="1"/>
</dbReference>
<keyword evidence="5" id="KW-0963">Cytoplasm</keyword>
<sequence length="164" mass="18228">MAESQNPESQNPDATQPEIPPGQFAIHRIYVKDISFEAPNSPSIFRSDWRPDVDVQLSTHGSGIETNLYEVEVRVTVTVKIEDKTAFLVEVNQAAVFGIGGLPKDRLKYILSSFCPNILFPYARETISDLVTRGGFPQFLLSPVNFDAMHAKHLQEDQQGTPPG</sequence>
<dbReference type="GO" id="GO:0051262">
    <property type="term" value="P:protein tetramerization"/>
    <property type="evidence" value="ECO:0007669"/>
    <property type="project" value="InterPro"/>
</dbReference>
<dbReference type="Pfam" id="PF02556">
    <property type="entry name" value="SecB"/>
    <property type="match status" value="1"/>
</dbReference>
<keyword evidence="5" id="KW-0143">Chaperone</keyword>
<evidence type="ECO:0000256" key="5">
    <source>
        <dbReference type="HAMAP-Rule" id="MF_00821"/>
    </source>
</evidence>
<proteinExistence type="inferred from homology"/>
<dbReference type="GO" id="GO:0006457">
    <property type="term" value="P:protein folding"/>
    <property type="evidence" value="ECO:0007669"/>
    <property type="project" value="UniProtKB-UniRule"/>
</dbReference>
<dbReference type="EMBL" id="CAADFI010000172">
    <property type="protein sequence ID" value="VFJ99899.1"/>
    <property type="molecule type" value="Genomic_DNA"/>
</dbReference>
<keyword evidence="3 5" id="KW-0653">Protein transport</keyword>
<feature type="compositionally biased region" description="Polar residues" evidence="6">
    <location>
        <begin position="1"/>
        <end position="14"/>
    </location>
</feature>
<evidence type="ECO:0000256" key="1">
    <source>
        <dbReference type="ARBA" id="ARBA00009990"/>
    </source>
</evidence>
<evidence type="ECO:0000313" key="8">
    <source>
        <dbReference type="EMBL" id="VFJ99899.1"/>
    </source>
</evidence>
<evidence type="ECO:0000313" key="7">
    <source>
        <dbReference type="EMBL" id="VFJ98706.1"/>
    </source>
</evidence>
<dbReference type="EMBL" id="CAADFG010000145">
    <property type="protein sequence ID" value="VFJ98706.1"/>
    <property type="molecule type" value="Genomic_DNA"/>
</dbReference>
<dbReference type="PANTHER" id="PTHR36918">
    <property type="match status" value="1"/>
</dbReference>
<dbReference type="InterPro" id="IPR003708">
    <property type="entry name" value="SecB"/>
</dbReference>
<dbReference type="PRINTS" id="PR01594">
    <property type="entry name" value="SECBCHAPRONE"/>
</dbReference>
<name>A0A450V205_9GAMM</name>
<dbReference type="EMBL" id="CAADFJ010000139">
    <property type="protein sequence ID" value="VFK03654.1"/>
    <property type="molecule type" value="Genomic_DNA"/>
</dbReference>
<feature type="region of interest" description="Disordered" evidence="6">
    <location>
        <begin position="1"/>
        <end position="20"/>
    </location>
</feature>
<dbReference type="GO" id="GO:0051082">
    <property type="term" value="F:unfolded protein binding"/>
    <property type="evidence" value="ECO:0007669"/>
    <property type="project" value="InterPro"/>
</dbReference>
<dbReference type="PANTHER" id="PTHR36918:SF1">
    <property type="entry name" value="PROTEIN-EXPORT PROTEIN SECB"/>
    <property type="match status" value="1"/>
</dbReference>
<keyword evidence="4 5" id="KW-0811">Translocation</keyword>
<comment type="subcellular location">
    <subcellularLocation>
        <location evidence="5">Cytoplasm</location>
    </subcellularLocation>
</comment>
<dbReference type="NCBIfam" id="NF004393">
    <property type="entry name" value="PRK05751.1-4"/>
    <property type="match status" value="1"/>
</dbReference>
<gene>
    <name evidence="5" type="primary">secB</name>
    <name evidence="7" type="ORF">BECKH772A_GA0070896_101455</name>
    <name evidence="8" type="ORF">BECKH772B_GA0070898_101725</name>
    <name evidence="9" type="ORF">BECKH772C_GA0070978_101395</name>
</gene>
<keyword evidence="2 5" id="KW-0813">Transport</keyword>
<dbReference type="Gene3D" id="3.10.420.10">
    <property type="entry name" value="SecB-like"/>
    <property type="match status" value="1"/>
</dbReference>
<dbReference type="GO" id="GO:0015031">
    <property type="term" value="P:protein transport"/>
    <property type="evidence" value="ECO:0007669"/>
    <property type="project" value="UniProtKB-UniRule"/>
</dbReference>